<keyword evidence="2" id="KW-0472">Membrane</keyword>
<dbReference type="SUPFAM" id="SSF47781">
    <property type="entry name" value="RuvA domain 2-like"/>
    <property type="match status" value="1"/>
</dbReference>
<dbReference type="SMART" id="SM00278">
    <property type="entry name" value="HhH1"/>
    <property type="match status" value="2"/>
</dbReference>
<dbReference type="SUPFAM" id="SSF142984">
    <property type="entry name" value="Nqo1 middle domain-like"/>
    <property type="match status" value="1"/>
</dbReference>
<dbReference type="InterPro" id="IPR003583">
    <property type="entry name" value="Hlx-hairpin-Hlx_DNA-bd_motif"/>
</dbReference>
<dbReference type="Gene3D" id="3.10.560.10">
    <property type="entry name" value="Outer membrane lipoprotein wza domain like"/>
    <property type="match status" value="1"/>
</dbReference>
<protein>
    <recommendedName>
        <fullName evidence="3">Helix-hairpin-helix DNA-binding motif class 1 domain-containing protein</fullName>
    </recommendedName>
</protein>
<gene>
    <name evidence="4" type="ORF">GCM10022255_082800</name>
</gene>
<evidence type="ECO:0000256" key="1">
    <source>
        <dbReference type="SAM" id="MobiDB-lite"/>
    </source>
</evidence>
<dbReference type="RefSeq" id="WP_345136105.1">
    <property type="nucleotide sequence ID" value="NZ_BAABAT010000034.1"/>
</dbReference>
<name>A0ABP8DLP6_9ACTN</name>
<feature type="compositionally biased region" description="Acidic residues" evidence="1">
    <location>
        <begin position="26"/>
        <end position="38"/>
    </location>
</feature>
<feature type="region of interest" description="Disordered" evidence="1">
    <location>
        <begin position="76"/>
        <end position="97"/>
    </location>
</feature>
<keyword evidence="5" id="KW-1185">Reference proteome</keyword>
<comment type="caution">
    <text evidence="4">The sequence shown here is derived from an EMBL/GenBank/DDBJ whole genome shotgun (WGS) entry which is preliminary data.</text>
</comment>
<evidence type="ECO:0000259" key="3">
    <source>
        <dbReference type="SMART" id="SM00278"/>
    </source>
</evidence>
<reference evidence="5" key="1">
    <citation type="journal article" date="2019" name="Int. J. Syst. Evol. Microbiol.">
        <title>The Global Catalogue of Microorganisms (GCM) 10K type strain sequencing project: providing services to taxonomists for standard genome sequencing and annotation.</title>
        <authorList>
            <consortium name="The Broad Institute Genomics Platform"/>
            <consortium name="The Broad Institute Genome Sequencing Center for Infectious Disease"/>
            <person name="Wu L."/>
            <person name="Ma J."/>
        </authorList>
    </citation>
    <scope>NUCLEOTIDE SEQUENCE [LARGE SCALE GENOMIC DNA]</scope>
    <source>
        <strain evidence="5">JCM 17441</strain>
    </source>
</reference>
<proteinExistence type="predicted"/>
<dbReference type="EMBL" id="BAABAT010000034">
    <property type="protein sequence ID" value="GAA4259174.1"/>
    <property type="molecule type" value="Genomic_DNA"/>
</dbReference>
<evidence type="ECO:0000313" key="4">
    <source>
        <dbReference type="EMBL" id="GAA4259174.1"/>
    </source>
</evidence>
<feature type="domain" description="Helix-hairpin-helix DNA-binding motif class 1" evidence="3">
    <location>
        <begin position="275"/>
        <end position="294"/>
    </location>
</feature>
<dbReference type="InterPro" id="IPR004509">
    <property type="entry name" value="Competence_ComEA_HhH"/>
</dbReference>
<dbReference type="InterPro" id="IPR010994">
    <property type="entry name" value="RuvA_2-like"/>
</dbReference>
<dbReference type="NCBIfam" id="TIGR00426">
    <property type="entry name" value="competence protein ComEA helix-hairpin-helix repeat region"/>
    <property type="match status" value="1"/>
</dbReference>
<keyword evidence="2" id="KW-0812">Transmembrane</keyword>
<evidence type="ECO:0000256" key="2">
    <source>
        <dbReference type="SAM" id="Phobius"/>
    </source>
</evidence>
<accession>A0ABP8DLP6</accession>
<dbReference type="PANTHER" id="PTHR21180">
    <property type="entry name" value="ENDONUCLEASE/EXONUCLEASE/PHOSPHATASE FAMILY DOMAIN-CONTAINING PROTEIN 1"/>
    <property type="match status" value="1"/>
</dbReference>
<keyword evidence="2" id="KW-1133">Transmembrane helix</keyword>
<dbReference type="Pfam" id="PF10531">
    <property type="entry name" value="SLBB"/>
    <property type="match status" value="1"/>
</dbReference>
<feature type="transmembrane region" description="Helical" evidence="2">
    <location>
        <begin position="112"/>
        <end position="130"/>
    </location>
</feature>
<dbReference type="InterPro" id="IPR051675">
    <property type="entry name" value="Endo/Exo/Phosphatase_dom_1"/>
</dbReference>
<sequence length="297" mass="30302">MWRSEQYDDSTAVGRRLARVTGLPADETENSDVSEAGEDSYPWDATFRRPGRPSNDAGDVYRGRGAGLERLEPEFAAGGHGIDDAGSGEVEAHGERRGGLGAFDPGRRGVRVLLAVAGLVVLVSAGVVWWSRPKVTAAPPVSAASAAAPVSSAPQMVVVSVTGRVNRPGLVRLPAGSRVADAIEAAGGVSPGVDLTGVNLARKVVDGEMIAIGITPPPGAGSGAGAGGGGGTAGGLVNLNTATTSELQTLPGIGEVLAGRIVEYREQHGGFRAVTDLRQVEGIGDAKFQQLKDRVTV</sequence>
<dbReference type="InterPro" id="IPR019554">
    <property type="entry name" value="Soluble_ligand-bd"/>
</dbReference>
<feature type="domain" description="Helix-hairpin-helix DNA-binding motif class 1" evidence="3">
    <location>
        <begin position="245"/>
        <end position="264"/>
    </location>
</feature>
<dbReference type="Proteomes" id="UP001500620">
    <property type="component" value="Unassembled WGS sequence"/>
</dbReference>
<dbReference type="Gene3D" id="1.10.150.280">
    <property type="entry name" value="AF1531-like domain"/>
    <property type="match status" value="1"/>
</dbReference>
<dbReference type="Pfam" id="PF12836">
    <property type="entry name" value="HHH_3"/>
    <property type="match status" value="1"/>
</dbReference>
<evidence type="ECO:0000313" key="5">
    <source>
        <dbReference type="Proteomes" id="UP001500620"/>
    </source>
</evidence>
<dbReference type="PANTHER" id="PTHR21180:SF32">
    <property type="entry name" value="ENDONUCLEASE_EXONUCLEASE_PHOSPHATASE FAMILY DOMAIN-CONTAINING PROTEIN 1"/>
    <property type="match status" value="1"/>
</dbReference>
<organism evidence="4 5">
    <name type="scientific">Dactylosporangium darangshiense</name>
    <dbReference type="NCBI Taxonomy" id="579108"/>
    <lineage>
        <taxon>Bacteria</taxon>
        <taxon>Bacillati</taxon>
        <taxon>Actinomycetota</taxon>
        <taxon>Actinomycetes</taxon>
        <taxon>Micromonosporales</taxon>
        <taxon>Micromonosporaceae</taxon>
        <taxon>Dactylosporangium</taxon>
    </lineage>
</organism>
<feature type="region of interest" description="Disordered" evidence="1">
    <location>
        <begin position="1"/>
        <end position="62"/>
    </location>
</feature>